<sequence length="107" mass="12087">MQDNMDQPYRLPITSQLDLHLFQPREVKDLVPDYLQECRQNGILQVRIIHGKGRGVLLQTVHRCLERLEFVESYAVDWGGRGSWGATSVCLQPLPSLPPDQSASTAT</sequence>
<dbReference type="Gene3D" id="3.30.1370.110">
    <property type="match status" value="1"/>
</dbReference>
<accession>H9UGH9</accession>
<gene>
    <name evidence="2" type="ordered locus">Spiaf_0519</name>
</gene>
<dbReference type="STRING" id="889378.Spiaf_0519"/>
<dbReference type="PROSITE" id="PS50828">
    <property type="entry name" value="SMR"/>
    <property type="match status" value="1"/>
</dbReference>
<dbReference type="AlphaFoldDB" id="H9UGH9"/>
<dbReference type="InterPro" id="IPR036063">
    <property type="entry name" value="Smr_dom_sf"/>
</dbReference>
<organism evidence="2 3">
    <name type="scientific">Spirochaeta africana (strain ATCC 700263 / DSM 8902 / Z-7692)</name>
    <dbReference type="NCBI Taxonomy" id="889378"/>
    <lineage>
        <taxon>Bacteria</taxon>
        <taxon>Pseudomonadati</taxon>
        <taxon>Spirochaetota</taxon>
        <taxon>Spirochaetia</taxon>
        <taxon>Spirochaetales</taxon>
        <taxon>Spirochaetaceae</taxon>
        <taxon>Spirochaeta</taxon>
    </lineage>
</organism>
<dbReference type="Pfam" id="PF01713">
    <property type="entry name" value="Smr"/>
    <property type="match status" value="1"/>
</dbReference>
<keyword evidence="3" id="KW-1185">Reference proteome</keyword>
<reference evidence="3" key="1">
    <citation type="journal article" date="2013" name="Stand. Genomic Sci.">
        <title>Complete genome sequence of the halophilic bacterium Spirochaeta africana type strain (Z-7692(T)) from the alkaline Lake Magadi in the East African Rift.</title>
        <authorList>
            <person name="Liolos K."/>
            <person name="Abt B."/>
            <person name="Scheuner C."/>
            <person name="Teshima H."/>
            <person name="Held B."/>
            <person name="Lapidus A."/>
            <person name="Nolan M."/>
            <person name="Lucas S."/>
            <person name="Deshpande S."/>
            <person name="Cheng J.F."/>
            <person name="Tapia R."/>
            <person name="Goodwin L.A."/>
            <person name="Pitluck S."/>
            <person name="Pagani I."/>
            <person name="Ivanova N."/>
            <person name="Mavromatis K."/>
            <person name="Mikhailova N."/>
            <person name="Huntemann M."/>
            <person name="Pati A."/>
            <person name="Chen A."/>
            <person name="Palaniappan K."/>
            <person name="Land M."/>
            <person name="Rohde M."/>
            <person name="Tindall B.J."/>
            <person name="Detter J.C."/>
            <person name="Goker M."/>
            <person name="Bristow J."/>
            <person name="Eisen J.A."/>
            <person name="Markowitz V."/>
            <person name="Hugenholtz P."/>
            <person name="Woyke T."/>
            <person name="Klenk H.P."/>
            <person name="Kyrpides N.C."/>
        </authorList>
    </citation>
    <scope>NUCLEOTIDE SEQUENCE</scope>
    <source>
        <strain evidence="3">ATCC 700263 / DSM 8902 / Z-7692</strain>
    </source>
</reference>
<dbReference type="RefSeq" id="WP_014454619.1">
    <property type="nucleotide sequence ID" value="NC_017098.1"/>
</dbReference>
<proteinExistence type="predicted"/>
<dbReference type="EMBL" id="CP003282">
    <property type="protein sequence ID" value="AFG36622.1"/>
    <property type="molecule type" value="Genomic_DNA"/>
</dbReference>
<dbReference type="PATRIC" id="fig|889378.3.peg.530"/>
<evidence type="ECO:0000313" key="2">
    <source>
        <dbReference type="EMBL" id="AFG36622.1"/>
    </source>
</evidence>
<dbReference type="OrthoDB" id="9808166at2"/>
<dbReference type="eggNOG" id="COG1193">
    <property type="taxonomic scope" value="Bacteria"/>
</dbReference>
<dbReference type="InterPro" id="IPR002625">
    <property type="entry name" value="Smr_dom"/>
</dbReference>
<feature type="domain" description="Smr" evidence="1">
    <location>
        <begin position="17"/>
        <end position="92"/>
    </location>
</feature>
<evidence type="ECO:0000259" key="1">
    <source>
        <dbReference type="PROSITE" id="PS50828"/>
    </source>
</evidence>
<dbReference type="KEGG" id="sfc:Spiaf_0519"/>
<evidence type="ECO:0000313" key="3">
    <source>
        <dbReference type="Proteomes" id="UP000007383"/>
    </source>
</evidence>
<dbReference type="HOGENOM" id="CLU_109169_1_0_12"/>
<name>H9UGH9_SPIAZ</name>
<protein>
    <submittedName>
        <fullName evidence="2">Smr domain-containing protein</fullName>
    </submittedName>
</protein>
<dbReference type="Proteomes" id="UP000007383">
    <property type="component" value="Chromosome"/>
</dbReference>
<dbReference type="SUPFAM" id="SSF160443">
    <property type="entry name" value="SMR domain-like"/>
    <property type="match status" value="1"/>
</dbReference>
<dbReference type="SMART" id="SM00463">
    <property type="entry name" value="SMR"/>
    <property type="match status" value="1"/>
</dbReference>